<reference evidence="3" key="1">
    <citation type="submission" date="2023-04" db="EMBL/GenBank/DDBJ databases">
        <title>Phytophthora fragariaefolia NBRC 109709.</title>
        <authorList>
            <person name="Ichikawa N."/>
            <person name="Sato H."/>
            <person name="Tonouchi N."/>
        </authorList>
    </citation>
    <scope>NUCLEOTIDE SEQUENCE</scope>
    <source>
        <strain evidence="3">NBRC 109709</strain>
    </source>
</reference>
<evidence type="ECO:0000313" key="3">
    <source>
        <dbReference type="EMBL" id="GMF18500.1"/>
    </source>
</evidence>
<dbReference type="OrthoDB" id="126724at2759"/>
<dbReference type="PANTHER" id="PTHR34409:SF1">
    <property type="entry name" value="MYB-LIKE DOMAIN-CONTAINING PROTEIN"/>
    <property type="match status" value="1"/>
</dbReference>
<dbReference type="Proteomes" id="UP001165121">
    <property type="component" value="Unassembled WGS sequence"/>
</dbReference>
<organism evidence="3 4">
    <name type="scientific">Phytophthora fragariaefolia</name>
    <dbReference type="NCBI Taxonomy" id="1490495"/>
    <lineage>
        <taxon>Eukaryota</taxon>
        <taxon>Sar</taxon>
        <taxon>Stramenopiles</taxon>
        <taxon>Oomycota</taxon>
        <taxon>Peronosporomycetes</taxon>
        <taxon>Peronosporales</taxon>
        <taxon>Peronosporaceae</taxon>
        <taxon>Phytophthora</taxon>
    </lineage>
</organism>
<protein>
    <submittedName>
        <fullName evidence="3">Unnamed protein product</fullName>
    </submittedName>
</protein>
<evidence type="ECO:0000259" key="2">
    <source>
        <dbReference type="Pfam" id="PF20681"/>
    </source>
</evidence>
<dbReference type="AlphaFoldDB" id="A0A9W6TR97"/>
<feature type="region of interest" description="Disordered" evidence="1">
    <location>
        <begin position="129"/>
        <end position="208"/>
    </location>
</feature>
<comment type="caution">
    <text evidence="3">The sequence shown here is derived from an EMBL/GenBank/DDBJ whole genome shotgun (WGS) entry which is preliminary data.</text>
</comment>
<dbReference type="EMBL" id="BSXT01000131">
    <property type="protein sequence ID" value="GMF18500.1"/>
    <property type="molecule type" value="Genomic_DNA"/>
</dbReference>
<evidence type="ECO:0000313" key="4">
    <source>
        <dbReference type="Proteomes" id="UP001165121"/>
    </source>
</evidence>
<dbReference type="InterPro" id="IPR049203">
    <property type="entry name" value="DUF6818"/>
</dbReference>
<feature type="domain" description="DUF6818" evidence="2">
    <location>
        <begin position="27"/>
        <end position="107"/>
    </location>
</feature>
<dbReference type="Pfam" id="PF20681">
    <property type="entry name" value="DUF6818"/>
    <property type="match status" value="1"/>
</dbReference>
<keyword evidence="4" id="KW-1185">Reference proteome</keyword>
<gene>
    <name evidence="3" type="ORF">Pfra01_000164200</name>
</gene>
<feature type="compositionally biased region" description="Acidic residues" evidence="1">
    <location>
        <begin position="129"/>
        <end position="139"/>
    </location>
</feature>
<accession>A0A9W6TR97</accession>
<name>A0A9W6TR97_9STRA</name>
<sequence>MVKLTGSATYMIAEINRLLTIVEENLPLGKDEWERVATDCNVGRSRGWVERDLDSLRRKFKTLYSMRKPTGTAEMPPHVENAEWAKRAIDEKANVVEMDDAADGNQDEDSHREDEGLFVEPDFSFEPYYDEQDCTDDAVPEPSALASGSKCESQDTSAGDRPGAAGADGGVTIRTPPSAFQLHLGGEGLEAFASTPQPAPLPATQSTR</sequence>
<evidence type="ECO:0000256" key="1">
    <source>
        <dbReference type="SAM" id="MobiDB-lite"/>
    </source>
</evidence>
<dbReference type="PANTHER" id="PTHR34409">
    <property type="entry name" value="SET DOMAIN-CONTAINING PROTEIN"/>
    <property type="match status" value="1"/>
</dbReference>
<proteinExistence type="predicted"/>